<evidence type="ECO:0000256" key="4">
    <source>
        <dbReference type="ARBA" id="ARBA00022605"/>
    </source>
</evidence>
<keyword evidence="4 8" id="KW-0028">Amino-acid biosynthesis</keyword>
<dbReference type="InterPro" id="IPR036968">
    <property type="entry name" value="Enolpyruvate_Tfrase_sf"/>
</dbReference>
<keyword evidence="3 8" id="KW-0963">Cytoplasm</keyword>
<dbReference type="PANTHER" id="PTHR21090:SF5">
    <property type="entry name" value="PENTAFUNCTIONAL AROM POLYPEPTIDE"/>
    <property type="match status" value="1"/>
</dbReference>
<evidence type="ECO:0000256" key="6">
    <source>
        <dbReference type="ARBA" id="ARBA00023141"/>
    </source>
</evidence>
<dbReference type="PROSITE" id="PS00104">
    <property type="entry name" value="EPSP_SYNTHASE_1"/>
    <property type="match status" value="1"/>
</dbReference>
<comment type="pathway">
    <text evidence="1 8">Metabolic intermediate biosynthesis; chorismate biosynthesis; chorismate from D-erythrose 4-phosphate and phosphoenolpyruvate: step 6/7.</text>
</comment>
<dbReference type="GO" id="GO:0008652">
    <property type="term" value="P:amino acid biosynthetic process"/>
    <property type="evidence" value="ECO:0007669"/>
    <property type="project" value="UniProtKB-KW"/>
</dbReference>
<feature type="binding site" evidence="8">
    <location>
        <position position="24"/>
    </location>
    <ligand>
        <name>3-phosphoshikimate</name>
        <dbReference type="ChEBI" id="CHEBI:145989"/>
    </ligand>
</feature>
<feature type="region of interest" description="Disordered" evidence="9">
    <location>
        <begin position="1"/>
        <end position="22"/>
    </location>
</feature>
<feature type="binding site" evidence="8">
    <location>
        <position position="24"/>
    </location>
    <ligand>
        <name>phosphoenolpyruvate</name>
        <dbReference type="ChEBI" id="CHEBI:58702"/>
    </ligand>
</feature>
<accession>A0A2T9J1J3</accession>
<dbReference type="PANTHER" id="PTHR21090">
    <property type="entry name" value="AROM/DEHYDROQUINATE SYNTHASE"/>
    <property type="match status" value="1"/>
</dbReference>
<feature type="domain" description="Enolpyruvate transferase" evidence="10">
    <location>
        <begin position="10"/>
        <end position="434"/>
    </location>
</feature>
<dbReference type="UniPathway" id="UPA00053">
    <property type="reaction ID" value="UER00089"/>
</dbReference>
<feature type="binding site" evidence="8">
    <location>
        <position position="29"/>
    </location>
    <ligand>
        <name>3-phosphoshikimate</name>
        <dbReference type="ChEBI" id="CHEBI:145989"/>
    </ligand>
</feature>
<evidence type="ECO:0000259" key="10">
    <source>
        <dbReference type="Pfam" id="PF00275"/>
    </source>
</evidence>
<feature type="binding site" evidence="8">
    <location>
        <position position="169"/>
    </location>
    <ligand>
        <name>3-phosphoshikimate</name>
        <dbReference type="ChEBI" id="CHEBI:145989"/>
    </ligand>
</feature>
<evidence type="ECO:0000256" key="7">
    <source>
        <dbReference type="ARBA" id="ARBA00044633"/>
    </source>
</evidence>
<comment type="similarity">
    <text evidence="2 8">Belongs to the EPSP synthase family.</text>
</comment>
<evidence type="ECO:0000313" key="11">
    <source>
        <dbReference type="EMBL" id="PVM73956.1"/>
    </source>
</evidence>
<feature type="binding site" evidence="8">
    <location>
        <position position="95"/>
    </location>
    <ligand>
        <name>phosphoenolpyruvate</name>
        <dbReference type="ChEBI" id="CHEBI:58702"/>
    </ligand>
</feature>
<name>A0A2T9J1J3_9CAUL</name>
<comment type="caution">
    <text evidence="11">The sequence shown here is derived from an EMBL/GenBank/DDBJ whole genome shotgun (WGS) entry which is preliminary data.</text>
</comment>
<dbReference type="GO" id="GO:0009073">
    <property type="term" value="P:aromatic amino acid family biosynthetic process"/>
    <property type="evidence" value="ECO:0007669"/>
    <property type="project" value="UniProtKB-KW"/>
</dbReference>
<evidence type="ECO:0000256" key="5">
    <source>
        <dbReference type="ARBA" id="ARBA00022679"/>
    </source>
</evidence>
<evidence type="ECO:0000313" key="12">
    <source>
        <dbReference type="Proteomes" id="UP000244913"/>
    </source>
</evidence>
<evidence type="ECO:0000256" key="3">
    <source>
        <dbReference type="ARBA" id="ARBA00022490"/>
    </source>
</evidence>
<feature type="binding site" evidence="8">
    <location>
        <position position="401"/>
    </location>
    <ligand>
        <name>phosphoenolpyruvate</name>
        <dbReference type="ChEBI" id="CHEBI:58702"/>
    </ligand>
</feature>
<dbReference type="GO" id="GO:0009423">
    <property type="term" value="P:chorismate biosynthetic process"/>
    <property type="evidence" value="ECO:0007669"/>
    <property type="project" value="UniProtKB-UniRule"/>
</dbReference>
<dbReference type="InterPro" id="IPR013792">
    <property type="entry name" value="RNA3'P_cycl/enolpyr_Trfase_a/b"/>
</dbReference>
<dbReference type="InterPro" id="IPR006264">
    <property type="entry name" value="EPSP_synthase"/>
</dbReference>
<dbReference type="InterPro" id="IPR001986">
    <property type="entry name" value="Enolpyruvate_Tfrase_dom"/>
</dbReference>
<evidence type="ECO:0000256" key="9">
    <source>
        <dbReference type="SAM" id="MobiDB-lite"/>
    </source>
</evidence>
<feature type="binding site" evidence="8">
    <location>
        <position position="167"/>
    </location>
    <ligand>
        <name>3-phosphoshikimate</name>
        <dbReference type="ChEBI" id="CHEBI:145989"/>
    </ligand>
</feature>
<dbReference type="InterPro" id="IPR023193">
    <property type="entry name" value="EPSP_synthase_CS"/>
</dbReference>
<dbReference type="GO" id="GO:0005737">
    <property type="term" value="C:cytoplasm"/>
    <property type="evidence" value="ECO:0007669"/>
    <property type="project" value="UniProtKB-SubCell"/>
</dbReference>
<dbReference type="NCBIfam" id="TIGR01356">
    <property type="entry name" value="aroA"/>
    <property type="match status" value="1"/>
</dbReference>
<feature type="binding site" evidence="8">
    <location>
        <position position="25"/>
    </location>
    <ligand>
        <name>3-phosphoshikimate</name>
        <dbReference type="ChEBI" id="CHEBI:145989"/>
    </ligand>
</feature>
<gene>
    <name evidence="8 11" type="primary">aroA</name>
    <name evidence="11" type="ORF">DDF65_20315</name>
</gene>
<dbReference type="AlphaFoldDB" id="A0A2T9J1J3"/>
<feature type="active site" description="Proton acceptor" evidence="8">
    <location>
        <position position="323"/>
    </location>
</feature>
<dbReference type="FunFam" id="3.65.10.10:FF:000005">
    <property type="entry name" value="3-phosphoshikimate 1-carboxyvinyltransferase"/>
    <property type="match status" value="1"/>
</dbReference>
<reference evidence="11 12" key="1">
    <citation type="submission" date="2018-04" db="EMBL/GenBank/DDBJ databases">
        <title>The genome sequence of Caulobacter sp. 736.</title>
        <authorList>
            <person name="Gao J."/>
            <person name="Sun J."/>
        </authorList>
    </citation>
    <scope>NUCLEOTIDE SEQUENCE [LARGE SCALE GENOMIC DNA]</scope>
    <source>
        <strain evidence="11 12">736</strain>
    </source>
</reference>
<evidence type="ECO:0000256" key="2">
    <source>
        <dbReference type="ARBA" id="ARBA00009948"/>
    </source>
</evidence>
<dbReference type="RefSeq" id="WP_116569404.1">
    <property type="nucleotide sequence ID" value="NZ_QDKP01000058.1"/>
</dbReference>
<dbReference type="GO" id="GO:0003866">
    <property type="term" value="F:3-phosphoshikimate 1-carboxyvinyltransferase activity"/>
    <property type="evidence" value="ECO:0007669"/>
    <property type="project" value="UniProtKB-UniRule"/>
</dbReference>
<dbReference type="SUPFAM" id="SSF55205">
    <property type="entry name" value="EPT/RTPC-like"/>
    <property type="match status" value="1"/>
</dbReference>
<feature type="binding site" evidence="8">
    <location>
        <position position="123"/>
    </location>
    <ligand>
        <name>phosphoenolpyruvate</name>
        <dbReference type="ChEBI" id="CHEBI:58702"/>
    </ligand>
</feature>
<dbReference type="Gene3D" id="3.65.10.10">
    <property type="entry name" value="Enolpyruvate transferase domain"/>
    <property type="match status" value="2"/>
</dbReference>
<comment type="subunit">
    <text evidence="8">Monomer.</text>
</comment>
<keyword evidence="6 8" id="KW-0057">Aromatic amino acid biosynthesis</keyword>
<feature type="binding site" evidence="8">
    <location>
        <position position="169"/>
    </location>
    <ligand>
        <name>phosphoenolpyruvate</name>
        <dbReference type="ChEBI" id="CHEBI:58702"/>
    </ligand>
</feature>
<protein>
    <recommendedName>
        <fullName evidence="8">3-phosphoshikimate 1-carboxyvinyltransferase</fullName>
        <ecNumber evidence="8">2.5.1.19</ecNumber>
    </recommendedName>
    <alternativeName>
        <fullName evidence="8">5-enolpyruvylshikimate-3-phosphate synthase</fullName>
        <shortName evidence="8">EPSP synthase</shortName>
        <shortName evidence="8">EPSPS</shortName>
    </alternativeName>
</protein>
<comment type="subcellular location">
    <subcellularLocation>
        <location evidence="8">Cytoplasm</location>
    </subcellularLocation>
</comment>
<dbReference type="PROSITE" id="PS00885">
    <property type="entry name" value="EPSP_SYNTHASE_2"/>
    <property type="match status" value="1"/>
</dbReference>
<organism evidence="11 12">
    <name type="scientific">Caulobacter radicis</name>
    <dbReference type="NCBI Taxonomy" id="2172650"/>
    <lineage>
        <taxon>Bacteria</taxon>
        <taxon>Pseudomonadati</taxon>
        <taxon>Pseudomonadota</taxon>
        <taxon>Alphaproteobacteria</taxon>
        <taxon>Caulobacterales</taxon>
        <taxon>Caulobacteraceae</taxon>
        <taxon>Caulobacter</taxon>
    </lineage>
</organism>
<comment type="function">
    <text evidence="8">Catalyzes the transfer of the enolpyruvyl moiety of phosphoenolpyruvate (PEP) to the 5-hydroxyl of shikimate-3-phosphate (S3P) to produce enolpyruvyl shikimate-3-phosphate and inorganic phosphate.</text>
</comment>
<feature type="binding site" evidence="8">
    <location>
        <position position="323"/>
    </location>
    <ligand>
        <name>3-phosphoshikimate</name>
        <dbReference type="ChEBI" id="CHEBI:145989"/>
    </ligand>
</feature>
<dbReference type="PIRSF" id="PIRSF000505">
    <property type="entry name" value="EPSPS"/>
    <property type="match status" value="1"/>
</dbReference>
<sequence length="446" mass="46156">MTTAGLKSAPGGSLRGTVRAPGDKSISHRSMILGALASGTTTIEGLLEGDDVLATARAMQAFGARVEKEGVGRWRVEGKGGFSEPADVIDCGNAGTGVRLIMGAAAGFSMCATFTGDASLRGRPMGRVLDPLARMGATWYGRDKGRLPLTLKGGSLRGLVYTLPMASAQVKSAVLLAGLHAEGGVEVVEPEATRDHTERMLRAFGAEVLVEDKPSGDHVVRHVRLPEGQKLKGTHVQVPGDPSSAAFPLVAALIVPGSEVTVEGVMLNVLRTGLFTTLQEMGADLTISNVRVESGEEVGDITARHSQLKGVVVPPERAPAMIDEYPILAVAAAFADGPTVMRGIGEMRVKESDRIALTAAGLTACGVTVEEEPEGMTVVGTQGGNHPVRGGGKVITHGDHRIAMSHLILGLAAEEPVEIDEPGMIATSFPGFVSLMTGLGGSIAEA</sequence>
<feature type="binding site" evidence="8">
    <location>
        <position position="350"/>
    </location>
    <ligand>
        <name>3-phosphoshikimate</name>
        <dbReference type="ChEBI" id="CHEBI:145989"/>
    </ligand>
</feature>
<proteinExistence type="inferred from homology"/>
<dbReference type="EMBL" id="QDKP01000058">
    <property type="protein sequence ID" value="PVM73956.1"/>
    <property type="molecule type" value="Genomic_DNA"/>
</dbReference>
<dbReference type="HAMAP" id="MF_00210">
    <property type="entry name" value="EPSP_synth"/>
    <property type="match status" value="1"/>
</dbReference>
<keyword evidence="12" id="KW-1185">Reference proteome</keyword>
<dbReference type="Proteomes" id="UP000244913">
    <property type="component" value="Unassembled WGS sequence"/>
</dbReference>
<dbReference type="EC" id="2.5.1.19" evidence="8"/>
<keyword evidence="5 8" id="KW-0808">Transferase</keyword>
<evidence type="ECO:0000256" key="1">
    <source>
        <dbReference type="ARBA" id="ARBA00004811"/>
    </source>
</evidence>
<dbReference type="CDD" id="cd01556">
    <property type="entry name" value="EPSP_synthase"/>
    <property type="match status" value="1"/>
</dbReference>
<dbReference type="Pfam" id="PF00275">
    <property type="entry name" value="EPSP_synthase"/>
    <property type="match status" value="1"/>
</dbReference>
<evidence type="ECO:0000256" key="8">
    <source>
        <dbReference type="HAMAP-Rule" id="MF_00210"/>
    </source>
</evidence>
<feature type="binding site" evidence="8">
    <location>
        <position position="354"/>
    </location>
    <ligand>
        <name>phosphoenolpyruvate</name>
        <dbReference type="ChEBI" id="CHEBI:58702"/>
    </ligand>
</feature>
<comment type="caution">
    <text evidence="8">Lacks conserved residue(s) required for the propagation of feature annotation.</text>
</comment>
<comment type="catalytic activity">
    <reaction evidence="7">
        <text>3-phosphoshikimate + phosphoenolpyruvate = 5-O-(1-carboxyvinyl)-3-phosphoshikimate + phosphate</text>
        <dbReference type="Rhea" id="RHEA:21256"/>
        <dbReference type="ChEBI" id="CHEBI:43474"/>
        <dbReference type="ChEBI" id="CHEBI:57701"/>
        <dbReference type="ChEBI" id="CHEBI:58702"/>
        <dbReference type="ChEBI" id="CHEBI:145989"/>
        <dbReference type="EC" id="2.5.1.19"/>
    </reaction>
    <physiologicalReaction direction="left-to-right" evidence="7">
        <dbReference type="Rhea" id="RHEA:21257"/>
    </physiologicalReaction>
</comment>